<accession>A0A921DZ33</accession>
<protein>
    <submittedName>
        <fullName evidence="2">SocA family protein</fullName>
    </submittedName>
</protein>
<dbReference type="InterPro" id="IPR025272">
    <property type="entry name" value="SocA_Panacea"/>
</dbReference>
<dbReference type="Proteomes" id="UP000742631">
    <property type="component" value="Unassembled WGS sequence"/>
</dbReference>
<dbReference type="AlphaFoldDB" id="A0A921DZ33"/>
<evidence type="ECO:0000313" key="2">
    <source>
        <dbReference type="EMBL" id="HJE22275.1"/>
    </source>
</evidence>
<evidence type="ECO:0000313" key="3">
    <source>
        <dbReference type="Proteomes" id="UP000742631"/>
    </source>
</evidence>
<sequence>MDKLEAAIAYLCENYPHKSELSKARLTKLVYLADWKSCIENDKQISNIEWVFNHYGPYVDDIYNTAISSPSFNVERSTNFYGNRKEIISLKLTILNNHLSASEKRILDHVIEETKRLNWDQFIQLVYSTYPVLTGTRGEKLDLAAIARAYDEAEDED</sequence>
<reference evidence="2" key="2">
    <citation type="submission" date="2021-09" db="EMBL/GenBank/DDBJ databases">
        <authorList>
            <person name="Gilroy R."/>
        </authorList>
    </citation>
    <scope>NUCLEOTIDE SEQUENCE</scope>
    <source>
        <strain evidence="2">316</strain>
    </source>
</reference>
<dbReference type="EMBL" id="DYYG01000005">
    <property type="protein sequence ID" value="HJE22275.1"/>
    <property type="molecule type" value="Genomic_DNA"/>
</dbReference>
<proteinExistence type="predicted"/>
<name>A0A921DZ33_9HYPH</name>
<reference evidence="2" key="1">
    <citation type="journal article" date="2021" name="PeerJ">
        <title>Extensive microbial diversity within the chicken gut microbiome revealed by metagenomics and culture.</title>
        <authorList>
            <person name="Gilroy R."/>
            <person name="Ravi A."/>
            <person name="Getino M."/>
            <person name="Pursley I."/>
            <person name="Horton D.L."/>
            <person name="Alikhan N.F."/>
            <person name="Baker D."/>
            <person name="Gharbi K."/>
            <person name="Hall N."/>
            <person name="Watson M."/>
            <person name="Adriaenssens E.M."/>
            <person name="Foster-Nyarko E."/>
            <person name="Jarju S."/>
            <person name="Secka A."/>
            <person name="Antonio M."/>
            <person name="Oren A."/>
            <person name="Chaudhuri R.R."/>
            <person name="La Ragione R."/>
            <person name="Hildebrand F."/>
            <person name="Pallen M.J."/>
        </authorList>
    </citation>
    <scope>NUCLEOTIDE SEQUENCE</scope>
    <source>
        <strain evidence="2">316</strain>
    </source>
</reference>
<feature type="domain" description="Antitoxin SocA-like Panacea" evidence="1">
    <location>
        <begin position="26"/>
        <end position="128"/>
    </location>
</feature>
<dbReference type="Pfam" id="PF13274">
    <property type="entry name" value="SocA_Panacea"/>
    <property type="match status" value="1"/>
</dbReference>
<organism evidence="2 3">
    <name type="scientific">Methylorubrum populi</name>
    <dbReference type="NCBI Taxonomy" id="223967"/>
    <lineage>
        <taxon>Bacteria</taxon>
        <taxon>Pseudomonadati</taxon>
        <taxon>Pseudomonadota</taxon>
        <taxon>Alphaproteobacteria</taxon>
        <taxon>Hyphomicrobiales</taxon>
        <taxon>Methylobacteriaceae</taxon>
        <taxon>Methylorubrum</taxon>
    </lineage>
</organism>
<gene>
    <name evidence="2" type="ORF">K8W01_01255</name>
</gene>
<evidence type="ECO:0000259" key="1">
    <source>
        <dbReference type="Pfam" id="PF13274"/>
    </source>
</evidence>
<comment type="caution">
    <text evidence="2">The sequence shown here is derived from an EMBL/GenBank/DDBJ whole genome shotgun (WGS) entry which is preliminary data.</text>
</comment>